<dbReference type="Proteomes" id="UP000694558">
    <property type="component" value="Chromosome 12"/>
</dbReference>
<reference evidence="10" key="1">
    <citation type="submission" date="2023-05" db="EMBL/GenBank/DDBJ databases">
        <title>High-quality long-read genome of Scophthalmus maximus.</title>
        <authorList>
            <person name="Lien S."/>
            <person name="Martinez P."/>
        </authorList>
    </citation>
    <scope>NUCLEOTIDE SEQUENCE [LARGE SCALE GENOMIC DNA]</scope>
</reference>
<dbReference type="InterPro" id="IPR013083">
    <property type="entry name" value="Znf_RING/FYVE/PHD"/>
</dbReference>
<dbReference type="PANTHER" id="PTHR25465:SF5">
    <property type="entry name" value="E3 UBIQUITIN_ISG15 LIGASE TRIM25-RELATED"/>
    <property type="match status" value="1"/>
</dbReference>
<dbReference type="InterPro" id="IPR001841">
    <property type="entry name" value="Znf_RING"/>
</dbReference>
<sequence length="583" mass="64570">MFRKPLKCRLSVDTTISQCSLNVSLSGYWLAGRLRTEKPPRASAHFPHLSQVAVNYFPHQHHLPPSCFRFLSPAAERQRKTDLITDLISVNVSAANRQAQAPPTMDPDHFTCSICLGLFTDPVTVPCGHSYCMSCLTRQWDSQPVCSCPQCRASFSPRPALGRNTLLVEMMQRLCVVGPPLHEDRGFAHATFDVSSVRPERTDGERLLGQTLRRLTELINDRELEHQQLKQTLSSFTRLAKAAVKDSSRIFSELLDFVERRRVEVKELIRAQEKAEVARAENHLRRLEREISDLRGREAELERLSHSRDGHLIPQMCRQCPDSAAAASGSLTVSPHVSFGPVRKAVSELTEQLQSLYHRESPSVASAVKTVNILQMKKAQGGAESGDSVVALTLDNRSDLLQYFCPLSLDPFTANRELSLTEGNRVVSRTGELHSYPDHPDRSDTWGQVLCREGLQGRSHWEAEWGGQQVVLGLTYESIGRKGSSNNCRLGHNSLSWSLSCSPSSFAVCHGNESQAVAIPVPAKSASRRVGVFLDHDAGLLCFYAVTPGGVCLLHRVESIFEGPLYPAAWLGISSTVSFCPAD</sequence>
<keyword evidence="7" id="KW-0175">Coiled coil</keyword>
<dbReference type="InterPro" id="IPR058030">
    <property type="entry name" value="TRIM8/14/16/25/29/45/65_CC"/>
</dbReference>
<evidence type="ECO:0000256" key="5">
    <source>
        <dbReference type="ARBA" id="ARBA00022859"/>
    </source>
</evidence>
<dbReference type="InterPro" id="IPR013320">
    <property type="entry name" value="ConA-like_dom_sf"/>
</dbReference>
<keyword evidence="2" id="KW-0479">Metal-binding</keyword>
<dbReference type="Ensembl" id="ENSSMAT00000029913.2">
    <property type="protein sequence ID" value="ENSSMAP00000029549.2"/>
    <property type="gene ID" value="ENSSMAG00000018093.2"/>
</dbReference>
<dbReference type="Gene3D" id="3.30.40.10">
    <property type="entry name" value="Zinc/RING finger domain, C3HC4 (zinc finger)"/>
    <property type="match status" value="1"/>
</dbReference>
<dbReference type="AlphaFoldDB" id="A0A8D3B742"/>
<evidence type="ECO:0000313" key="11">
    <source>
        <dbReference type="Proteomes" id="UP000694558"/>
    </source>
</evidence>
<accession>A0A8D3B742</accession>
<keyword evidence="1" id="KW-0399">Innate immunity</keyword>
<proteinExistence type="predicted"/>
<dbReference type="PANTHER" id="PTHR25465">
    <property type="entry name" value="B-BOX DOMAIN CONTAINING"/>
    <property type="match status" value="1"/>
</dbReference>
<dbReference type="Pfam" id="PF00622">
    <property type="entry name" value="SPRY"/>
    <property type="match status" value="1"/>
</dbReference>
<name>A0A8D3B742_SCOMX</name>
<evidence type="ECO:0000256" key="4">
    <source>
        <dbReference type="ARBA" id="ARBA00022833"/>
    </source>
</evidence>
<evidence type="ECO:0000256" key="7">
    <source>
        <dbReference type="SAM" id="Coils"/>
    </source>
</evidence>
<dbReference type="Pfam" id="PF13445">
    <property type="entry name" value="zf-RING_UBOX"/>
    <property type="match status" value="1"/>
</dbReference>
<evidence type="ECO:0000259" key="8">
    <source>
        <dbReference type="PROSITE" id="PS50089"/>
    </source>
</evidence>
<feature type="domain" description="RING-type" evidence="8">
    <location>
        <begin position="112"/>
        <end position="152"/>
    </location>
</feature>
<dbReference type="InterPro" id="IPR027370">
    <property type="entry name" value="Znf-RING_euk"/>
</dbReference>
<dbReference type="Gene3D" id="2.60.120.920">
    <property type="match status" value="1"/>
</dbReference>
<dbReference type="GO" id="GO:0045087">
    <property type="term" value="P:innate immune response"/>
    <property type="evidence" value="ECO:0007669"/>
    <property type="project" value="UniProtKB-KW"/>
</dbReference>
<evidence type="ECO:0000256" key="3">
    <source>
        <dbReference type="ARBA" id="ARBA00022771"/>
    </source>
</evidence>
<keyword evidence="3 6" id="KW-0863">Zinc-finger</keyword>
<dbReference type="PROSITE" id="PS50089">
    <property type="entry name" value="ZF_RING_2"/>
    <property type="match status" value="1"/>
</dbReference>
<dbReference type="SMART" id="SM00184">
    <property type="entry name" value="RING"/>
    <property type="match status" value="1"/>
</dbReference>
<evidence type="ECO:0000259" key="9">
    <source>
        <dbReference type="PROSITE" id="PS50188"/>
    </source>
</evidence>
<dbReference type="InterPro" id="IPR003879">
    <property type="entry name" value="Butyrophylin_SPRY"/>
</dbReference>
<dbReference type="PRINTS" id="PR01407">
    <property type="entry name" value="BUTYPHLNCDUF"/>
</dbReference>
<protein>
    <recommendedName>
        <fullName evidence="12">E3 ubiquitin/ISG15 ligase TRIM25-like</fullName>
    </recommendedName>
</protein>
<dbReference type="InterPro" id="IPR051051">
    <property type="entry name" value="E3_ubiq-ligase_TRIM/RNF"/>
</dbReference>
<keyword evidence="5" id="KW-0391">Immunity</keyword>
<dbReference type="SUPFAM" id="SSF49899">
    <property type="entry name" value="Concanavalin A-like lectins/glucanases"/>
    <property type="match status" value="1"/>
</dbReference>
<evidence type="ECO:0008006" key="12">
    <source>
        <dbReference type="Google" id="ProtNLM"/>
    </source>
</evidence>
<dbReference type="GO" id="GO:0008270">
    <property type="term" value="F:zinc ion binding"/>
    <property type="evidence" value="ECO:0007669"/>
    <property type="project" value="UniProtKB-KW"/>
</dbReference>
<evidence type="ECO:0000256" key="6">
    <source>
        <dbReference type="PROSITE-ProRule" id="PRU00175"/>
    </source>
</evidence>
<feature type="coiled-coil region" evidence="7">
    <location>
        <begin position="212"/>
        <end position="304"/>
    </location>
</feature>
<dbReference type="PROSITE" id="PS00518">
    <property type="entry name" value="ZF_RING_1"/>
    <property type="match status" value="1"/>
</dbReference>
<dbReference type="SMART" id="SM00589">
    <property type="entry name" value="PRY"/>
    <property type="match status" value="1"/>
</dbReference>
<evidence type="ECO:0000313" key="10">
    <source>
        <dbReference type="Ensembl" id="ENSSMAP00000029549.2"/>
    </source>
</evidence>
<dbReference type="GeneTree" id="ENSGT01150000286931"/>
<dbReference type="PROSITE" id="PS50188">
    <property type="entry name" value="B302_SPRY"/>
    <property type="match status" value="1"/>
</dbReference>
<dbReference type="Pfam" id="PF25600">
    <property type="entry name" value="TRIM_CC"/>
    <property type="match status" value="1"/>
</dbReference>
<dbReference type="InterPro" id="IPR003877">
    <property type="entry name" value="SPRY_dom"/>
</dbReference>
<reference evidence="10" key="2">
    <citation type="submission" date="2025-08" db="UniProtKB">
        <authorList>
            <consortium name="Ensembl"/>
        </authorList>
    </citation>
    <scope>IDENTIFICATION</scope>
</reference>
<gene>
    <name evidence="10" type="primary">LOC118318836</name>
</gene>
<feature type="domain" description="B30.2/SPRY" evidence="9">
    <location>
        <begin position="387"/>
        <end position="583"/>
    </location>
</feature>
<dbReference type="InterPro" id="IPR017907">
    <property type="entry name" value="Znf_RING_CS"/>
</dbReference>
<dbReference type="GO" id="GO:0005737">
    <property type="term" value="C:cytoplasm"/>
    <property type="evidence" value="ECO:0007669"/>
    <property type="project" value="UniProtKB-ARBA"/>
</dbReference>
<evidence type="ECO:0000256" key="1">
    <source>
        <dbReference type="ARBA" id="ARBA00022588"/>
    </source>
</evidence>
<dbReference type="Pfam" id="PF13765">
    <property type="entry name" value="PRY"/>
    <property type="match status" value="1"/>
</dbReference>
<dbReference type="SMART" id="SM00449">
    <property type="entry name" value="SPRY"/>
    <property type="match status" value="1"/>
</dbReference>
<dbReference type="InterPro" id="IPR006574">
    <property type="entry name" value="PRY"/>
</dbReference>
<dbReference type="InterPro" id="IPR043136">
    <property type="entry name" value="B30.2/SPRY_sf"/>
</dbReference>
<evidence type="ECO:0000256" key="2">
    <source>
        <dbReference type="ARBA" id="ARBA00022723"/>
    </source>
</evidence>
<dbReference type="InterPro" id="IPR001870">
    <property type="entry name" value="B30.2/SPRY"/>
</dbReference>
<organism evidence="10 11">
    <name type="scientific">Scophthalmus maximus</name>
    <name type="common">Turbot</name>
    <name type="synonym">Psetta maxima</name>
    <dbReference type="NCBI Taxonomy" id="52904"/>
    <lineage>
        <taxon>Eukaryota</taxon>
        <taxon>Metazoa</taxon>
        <taxon>Chordata</taxon>
        <taxon>Craniata</taxon>
        <taxon>Vertebrata</taxon>
        <taxon>Euteleostomi</taxon>
        <taxon>Actinopterygii</taxon>
        <taxon>Neopterygii</taxon>
        <taxon>Teleostei</taxon>
        <taxon>Neoteleostei</taxon>
        <taxon>Acanthomorphata</taxon>
        <taxon>Carangaria</taxon>
        <taxon>Pleuronectiformes</taxon>
        <taxon>Pleuronectoidei</taxon>
        <taxon>Scophthalmidae</taxon>
        <taxon>Scophthalmus</taxon>
    </lineage>
</organism>
<dbReference type="SUPFAM" id="SSF57850">
    <property type="entry name" value="RING/U-box"/>
    <property type="match status" value="1"/>
</dbReference>
<keyword evidence="4" id="KW-0862">Zinc</keyword>